<reference evidence="3" key="1">
    <citation type="journal article" date="2019" name="Int. J. Syst. Evol. Microbiol.">
        <title>The Global Catalogue of Microorganisms (GCM) 10K type strain sequencing project: providing services to taxonomists for standard genome sequencing and annotation.</title>
        <authorList>
            <consortium name="The Broad Institute Genomics Platform"/>
            <consortium name="The Broad Institute Genome Sequencing Center for Infectious Disease"/>
            <person name="Wu L."/>
            <person name="Ma J."/>
        </authorList>
    </citation>
    <scope>NUCLEOTIDE SEQUENCE [LARGE SCALE GENOMIC DNA]</scope>
    <source>
        <strain evidence="3">NBRC 111756</strain>
    </source>
</reference>
<keyword evidence="3" id="KW-1185">Reference proteome</keyword>
<comment type="caution">
    <text evidence="2">The sequence shown here is derived from an EMBL/GenBank/DDBJ whole genome shotgun (WGS) entry which is preliminary data.</text>
</comment>
<gene>
    <name evidence="2" type="ORF">ACFQDL_11915</name>
</gene>
<evidence type="ECO:0000313" key="3">
    <source>
        <dbReference type="Proteomes" id="UP001596422"/>
    </source>
</evidence>
<evidence type="ECO:0000313" key="2">
    <source>
        <dbReference type="EMBL" id="MFC6670704.1"/>
    </source>
</evidence>
<feature type="chain" id="PRO_5045338959" description="Lipoprotein" evidence="1">
    <location>
        <begin position="21"/>
        <end position="203"/>
    </location>
</feature>
<name>A0ABW2A010_9GAMM</name>
<dbReference type="RefSeq" id="WP_379909205.1">
    <property type="nucleotide sequence ID" value="NZ_JBHSWE010000001.1"/>
</dbReference>
<keyword evidence="1" id="KW-0732">Signal</keyword>
<proteinExistence type="predicted"/>
<sequence length="203" mass="22548">MNYLSFARTLLMLPLLTACAADRYWYEPPPPARQSTLSSNGTWQGLVRDDYSYRLGFGAMTGRVSIRCADYQDLIRFDVAGGEIEAVIGSNSAVRFTTPIGPGGRFEHRMPVQGDTWVYGGVGIYHEEPTLSISGALDPHSGTGQGTIAVTPGPRQHLGCYGHFQVSRNAGPPRQEQPIKPFRIKYWIDEVDESDNDNIWLLR</sequence>
<evidence type="ECO:0008006" key="4">
    <source>
        <dbReference type="Google" id="ProtNLM"/>
    </source>
</evidence>
<evidence type="ECO:0000256" key="1">
    <source>
        <dbReference type="SAM" id="SignalP"/>
    </source>
</evidence>
<dbReference type="Proteomes" id="UP001596422">
    <property type="component" value="Unassembled WGS sequence"/>
</dbReference>
<protein>
    <recommendedName>
        <fullName evidence="4">Lipoprotein</fullName>
    </recommendedName>
</protein>
<feature type="signal peptide" evidence="1">
    <location>
        <begin position="1"/>
        <end position="20"/>
    </location>
</feature>
<organism evidence="2 3">
    <name type="scientific">Marinobacterium aestuariivivens</name>
    <dbReference type="NCBI Taxonomy" id="1698799"/>
    <lineage>
        <taxon>Bacteria</taxon>
        <taxon>Pseudomonadati</taxon>
        <taxon>Pseudomonadota</taxon>
        <taxon>Gammaproteobacteria</taxon>
        <taxon>Oceanospirillales</taxon>
        <taxon>Oceanospirillaceae</taxon>
        <taxon>Marinobacterium</taxon>
    </lineage>
</organism>
<accession>A0ABW2A010</accession>
<dbReference type="EMBL" id="JBHSWE010000001">
    <property type="protein sequence ID" value="MFC6670704.1"/>
    <property type="molecule type" value="Genomic_DNA"/>
</dbReference>